<dbReference type="EMBL" id="MN045230">
    <property type="protein sequence ID" value="QEG08080.1"/>
    <property type="molecule type" value="Genomic_DNA"/>
</dbReference>
<evidence type="ECO:0000313" key="1">
    <source>
        <dbReference type="EMBL" id="QEG08080.1"/>
    </source>
</evidence>
<sequence>MPEFEKYFDPATTPAYLNRIAKEIAFRLMSKGFGVNLIATDERTSIMSINNSEGHGGVFCLEFIDDINITWRRIV</sequence>
<keyword evidence="2" id="KW-1185">Reference proteome</keyword>
<evidence type="ECO:0000313" key="2">
    <source>
        <dbReference type="Proteomes" id="UP000325262"/>
    </source>
</evidence>
<name>A0A5B9N7Q3_9CAUD</name>
<reference evidence="1 2" key="1">
    <citation type="submission" date="2019-06" db="EMBL/GenBank/DDBJ databases">
        <title>Complete Genome Sequence of Klebsiella pneumoniae Myophage Magnus.</title>
        <authorList>
            <person name="Acevedo Ugarriza L.E."/>
            <person name="Michalik J."/>
            <person name="Newkirk H."/>
            <person name="Liu M."/>
            <person name="Gill J.J."/>
            <person name="Ramsey J."/>
        </authorList>
    </citation>
    <scope>NUCLEOTIDE SEQUENCE [LARGE SCALE GENOMIC DNA]</scope>
</reference>
<protein>
    <submittedName>
        <fullName evidence="1">Uncharacterized protein</fullName>
    </submittedName>
</protein>
<gene>
    <name evidence="1" type="ORF">CPT_Magnus_201</name>
</gene>
<proteinExistence type="predicted"/>
<accession>A0A5B9N7Q3</accession>
<dbReference type="InterPro" id="IPR055658">
    <property type="entry name" value="DUF7234"/>
</dbReference>
<organism evidence="1 2">
    <name type="scientific">Klebsiella phage Magnus</name>
    <dbReference type="NCBI Taxonomy" id="2589660"/>
    <lineage>
        <taxon>Viruses</taxon>
        <taxon>Duplodnaviria</taxon>
        <taxon>Heunggongvirae</taxon>
        <taxon>Uroviricota</taxon>
        <taxon>Caudoviricetes</taxon>
        <taxon>Pantevenvirales</taxon>
        <taxon>Ackermannviridae</taxon>
        <taxon>Taipeivirus</taxon>
        <taxon>Taipeivirus magnus</taxon>
    </lineage>
</organism>
<dbReference type="Proteomes" id="UP000325262">
    <property type="component" value="Segment"/>
</dbReference>
<dbReference type="Pfam" id="PF23881">
    <property type="entry name" value="DUF7234"/>
    <property type="match status" value="1"/>
</dbReference>